<evidence type="ECO:0000259" key="6">
    <source>
        <dbReference type="PROSITE" id="PS50112"/>
    </source>
</evidence>
<dbReference type="SUPFAM" id="SSF52172">
    <property type="entry name" value="CheY-like"/>
    <property type="match status" value="1"/>
</dbReference>
<dbReference type="InterPro" id="IPR036388">
    <property type="entry name" value="WH-like_DNA-bd_sf"/>
</dbReference>
<dbReference type="SMART" id="SM01012">
    <property type="entry name" value="ANTAR"/>
    <property type="match status" value="1"/>
</dbReference>
<dbReference type="SUPFAM" id="SSF55785">
    <property type="entry name" value="PYP-like sensor domain (PAS domain)"/>
    <property type="match status" value="1"/>
</dbReference>
<dbReference type="CDD" id="cd00130">
    <property type="entry name" value="PAS"/>
    <property type="match status" value="1"/>
</dbReference>
<dbReference type="Pfam" id="PF03861">
    <property type="entry name" value="ANTAR"/>
    <property type="match status" value="1"/>
</dbReference>
<evidence type="ECO:0000259" key="7">
    <source>
        <dbReference type="PROSITE" id="PS50921"/>
    </source>
</evidence>
<dbReference type="Gene3D" id="3.30.450.20">
    <property type="entry name" value="PAS domain"/>
    <property type="match status" value="1"/>
</dbReference>
<reference evidence="8 9" key="1">
    <citation type="journal article" date="2014" name="Int. J. Syst. Evol. Microbiol.">
        <title>Nocardia vulneris sp. nov., isolated from wounds of human patients in North America.</title>
        <authorList>
            <person name="Lasker B.A."/>
            <person name="Bell M."/>
            <person name="Klenk H.P."/>
            <person name="Sproer C."/>
            <person name="Schumann C."/>
            <person name="Schumann P."/>
            <person name="Brown J.M."/>
        </authorList>
    </citation>
    <scope>NUCLEOTIDE SEQUENCE [LARGE SCALE GENOMIC DNA]</scope>
    <source>
        <strain evidence="8 9">W9851</strain>
    </source>
</reference>
<comment type="catalytic activity">
    <reaction evidence="1">
        <text>ATP + protein L-histidine = ADP + protein N-phospho-L-histidine.</text>
        <dbReference type="EC" id="2.7.13.3"/>
    </reaction>
</comment>
<sequence length="227" mass="25490">MSLGDEVPPGVVQAMEETIGVDPCAEPGWFRFWFADQRWEWSDELAAMYGYAPGEVEPTTELLLSHKHPDDREHVASCIAAAAETGQPFCGRHRIVDAKDEVREVVVVGDLLTDDDGAIIGTSGYYVDVTERLEEQRQEVFEEILPEVIEARAVIEQAKGALILAYGVNAEQAFRVLRWRSQETNTKLRDLAAQFVAELRMISKDSAGFRTRFDHLLLTVHERVDAS</sequence>
<dbReference type="InterPro" id="IPR035965">
    <property type="entry name" value="PAS-like_dom_sf"/>
</dbReference>
<evidence type="ECO:0000256" key="3">
    <source>
        <dbReference type="ARBA" id="ARBA00022553"/>
    </source>
</evidence>
<accession>A0ABR4ZGH6</accession>
<protein>
    <recommendedName>
        <fullName evidence="2">histidine kinase</fullName>
        <ecNumber evidence="2">2.7.13.3</ecNumber>
    </recommendedName>
</protein>
<dbReference type="InterPro" id="IPR052162">
    <property type="entry name" value="Sensor_kinase/Photoreceptor"/>
</dbReference>
<evidence type="ECO:0000256" key="5">
    <source>
        <dbReference type="ARBA" id="ARBA00022777"/>
    </source>
</evidence>
<evidence type="ECO:0000313" key="9">
    <source>
        <dbReference type="Proteomes" id="UP000031364"/>
    </source>
</evidence>
<evidence type="ECO:0000256" key="1">
    <source>
        <dbReference type="ARBA" id="ARBA00000085"/>
    </source>
</evidence>
<comment type="caution">
    <text evidence="8">The sequence shown here is derived from an EMBL/GenBank/DDBJ whole genome shotgun (WGS) entry which is preliminary data.</text>
</comment>
<dbReference type="RefSeq" id="WP_043669742.1">
    <property type="nucleotide sequence ID" value="NZ_BDCI01000004.1"/>
</dbReference>
<keyword evidence="3" id="KW-0597">Phosphoprotein</keyword>
<keyword evidence="9" id="KW-1185">Reference proteome</keyword>
<dbReference type="InterPro" id="IPR013655">
    <property type="entry name" value="PAS_fold_3"/>
</dbReference>
<feature type="domain" description="ANTAR" evidence="7">
    <location>
        <begin position="135"/>
        <end position="196"/>
    </location>
</feature>
<dbReference type="InterPro" id="IPR011006">
    <property type="entry name" value="CheY-like_superfamily"/>
</dbReference>
<dbReference type="EC" id="2.7.13.3" evidence="2"/>
<proteinExistence type="predicted"/>
<dbReference type="Pfam" id="PF08447">
    <property type="entry name" value="PAS_3"/>
    <property type="match status" value="1"/>
</dbReference>
<dbReference type="PROSITE" id="PS50112">
    <property type="entry name" value="PAS"/>
    <property type="match status" value="1"/>
</dbReference>
<organism evidence="8 9">
    <name type="scientific">Nocardia vulneris</name>
    <dbReference type="NCBI Taxonomy" id="1141657"/>
    <lineage>
        <taxon>Bacteria</taxon>
        <taxon>Bacillati</taxon>
        <taxon>Actinomycetota</taxon>
        <taxon>Actinomycetes</taxon>
        <taxon>Mycobacteriales</taxon>
        <taxon>Nocardiaceae</taxon>
        <taxon>Nocardia</taxon>
    </lineage>
</organism>
<evidence type="ECO:0000256" key="2">
    <source>
        <dbReference type="ARBA" id="ARBA00012438"/>
    </source>
</evidence>
<keyword evidence="5" id="KW-0418">Kinase</keyword>
<dbReference type="InterPro" id="IPR005561">
    <property type="entry name" value="ANTAR"/>
</dbReference>
<name>A0ABR4ZGH6_9NOCA</name>
<dbReference type="PANTHER" id="PTHR43304:SF1">
    <property type="entry name" value="PAC DOMAIN-CONTAINING PROTEIN"/>
    <property type="match status" value="1"/>
</dbReference>
<dbReference type="EMBL" id="JNFP01000014">
    <property type="protein sequence ID" value="KIA64376.1"/>
    <property type="molecule type" value="Genomic_DNA"/>
</dbReference>
<dbReference type="InterPro" id="IPR000014">
    <property type="entry name" value="PAS"/>
</dbReference>
<dbReference type="Gene3D" id="1.10.10.10">
    <property type="entry name" value="Winged helix-like DNA-binding domain superfamily/Winged helix DNA-binding domain"/>
    <property type="match status" value="1"/>
</dbReference>
<evidence type="ECO:0000313" key="8">
    <source>
        <dbReference type="EMBL" id="KIA64376.1"/>
    </source>
</evidence>
<evidence type="ECO:0000256" key="4">
    <source>
        <dbReference type="ARBA" id="ARBA00022679"/>
    </source>
</evidence>
<dbReference type="Proteomes" id="UP000031364">
    <property type="component" value="Unassembled WGS sequence"/>
</dbReference>
<dbReference type="PANTHER" id="PTHR43304">
    <property type="entry name" value="PHYTOCHROME-LIKE PROTEIN CPH1"/>
    <property type="match status" value="1"/>
</dbReference>
<dbReference type="NCBIfam" id="TIGR00229">
    <property type="entry name" value="sensory_box"/>
    <property type="match status" value="1"/>
</dbReference>
<keyword evidence="4" id="KW-0808">Transferase</keyword>
<dbReference type="PROSITE" id="PS50921">
    <property type="entry name" value="ANTAR"/>
    <property type="match status" value="1"/>
</dbReference>
<feature type="domain" description="PAS" evidence="6">
    <location>
        <begin position="41"/>
        <end position="86"/>
    </location>
</feature>
<gene>
    <name evidence="8" type="ORF">FG87_14095</name>
</gene>